<proteinExistence type="predicted"/>
<name>A0A6J6SV50_9ZZZZ</name>
<gene>
    <name evidence="2" type="ORF">UFOPK2810_00199</name>
</gene>
<evidence type="ECO:0000256" key="1">
    <source>
        <dbReference type="SAM" id="MobiDB-lite"/>
    </source>
</evidence>
<dbReference type="AlphaFoldDB" id="A0A6J6SV50"/>
<accession>A0A6J6SV50</accession>
<reference evidence="2" key="1">
    <citation type="submission" date="2020-05" db="EMBL/GenBank/DDBJ databases">
        <authorList>
            <person name="Chiriac C."/>
            <person name="Salcher M."/>
            <person name="Ghai R."/>
            <person name="Kavagutti S V."/>
        </authorList>
    </citation>
    <scope>NUCLEOTIDE SEQUENCE</scope>
</reference>
<evidence type="ECO:0000313" key="2">
    <source>
        <dbReference type="EMBL" id="CAB4738782.1"/>
    </source>
</evidence>
<feature type="region of interest" description="Disordered" evidence="1">
    <location>
        <begin position="31"/>
        <end position="50"/>
    </location>
</feature>
<dbReference type="EMBL" id="CAEZYZ010000020">
    <property type="protein sequence ID" value="CAB4738782.1"/>
    <property type="molecule type" value="Genomic_DNA"/>
</dbReference>
<sequence length="50" mass="5072">MYSPKGTGCILMYRSPGPVTGSQTMPVFQTPLGLPGTSTTAPTMIGAPTA</sequence>
<protein>
    <submittedName>
        <fullName evidence="2">Unannotated protein</fullName>
    </submittedName>
</protein>
<organism evidence="2">
    <name type="scientific">freshwater metagenome</name>
    <dbReference type="NCBI Taxonomy" id="449393"/>
    <lineage>
        <taxon>unclassified sequences</taxon>
        <taxon>metagenomes</taxon>
        <taxon>ecological metagenomes</taxon>
    </lineage>
</organism>